<name>A0A9X3SFT5_9ACTN</name>
<dbReference type="AlphaFoldDB" id="A0A9X3SFT5"/>
<accession>A0A9X3SFT5</accession>
<evidence type="ECO:0000313" key="1">
    <source>
        <dbReference type="EMBL" id="MDA0565200.1"/>
    </source>
</evidence>
<keyword evidence="2" id="KW-1185">Reference proteome</keyword>
<proteinExistence type="predicted"/>
<protein>
    <submittedName>
        <fullName evidence="1">DUF742 domain-containing protein</fullName>
    </submittedName>
</protein>
<reference evidence="1" key="1">
    <citation type="submission" date="2021-10" db="EMBL/GenBank/DDBJ databases">
        <title>Streptomonospora sp. nov., isolated from mangrove soil.</title>
        <authorList>
            <person name="Chen X."/>
            <person name="Ge X."/>
            <person name="Liu W."/>
        </authorList>
    </citation>
    <scope>NUCLEOTIDE SEQUENCE</scope>
    <source>
        <strain evidence="1">S1-112</strain>
    </source>
</reference>
<dbReference type="Pfam" id="PF05331">
    <property type="entry name" value="DUF742"/>
    <property type="match status" value="1"/>
</dbReference>
<evidence type="ECO:0000313" key="2">
    <source>
        <dbReference type="Proteomes" id="UP001140076"/>
    </source>
</evidence>
<organism evidence="1 2">
    <name type="scientific">Streptomonospora mangrovi</name>
    <dbReference type="NCBI Taxonomy" id="2883123"/>
    <lineage>
        <taxon>Bacteria</taxon>
        <taxon>Bacillati</taxon>
        <taxon>Actinomycetota</taxon>
        <taxon>Actinomycetes</taxon>
        <taxon>Streptosporangiales</taxon>
        <taxon>Nocardiopsidaceae</taxon>
        <taxon>Streptomonospora</taxon>
    </lineage>
</organism>
<dbReference type="RefSeq" id="WP_270072519.1">
    <property type="nucleotide sequence ID" value="NZ_JAJAQC010000018.1"/>
</dbReference>
<dbReference type="InterPro" id="IPR007995">
    <property type="entry name" value="DUF742"/>
</dbReference>
<comment type="caution">
    <text evidence="1">The sequence shown here is derived from an EMBL/GenBank/DDBJ whole genome shotgun (WGS) entry which is preliminary data.</text>
</comment>
<sequence length="114" mass="12472">MTAHARRLPVRFPGFHMPRNLGQSRCRRFFLGDETVVRAAPQALPRRDGSVEARVVDACTAPITVFELAAATGLPRGVVKVVVTELAERGVLETSAVRPDTATLRRVIDALVRL</sequence>
<dbReference type="EMBL" id="JAJAQC010000018">
    <property type="protein sequence ID" value="MDA0565200.1"/>
    <property type="molecule type" value="Genomic_DNA"/>
</dbReference>
<dbReference type="Proteomes" id="UP001140076">
    <property type="component" value="Unassembled WGS sequence"/>
</dbReference>
<gene>
    <name evidence="1" type="ORF">LG943_12860</name>
</gene>